<dbReference type="AlphaFoldDB" id="K2KS89"/>
<name>K2KS89_HELPX</name>
<keyword evidence="1" id="KW-0472">Membrane</keyword>
<sequence length="64" mass="7660">MLRNVFRKFYSLKSYRFTIKLFGLIVKNAFSVLDFYSLFFIPLVLLFVSFVFNFFSWGCYGVCV</sequence>
<proteinExistence type="predicted"/>
<comment type="caution">
    <text evidence="2">The sequence shown here is derived from an EMBL/GenBank/DDBJ whole genome shotgun (WGS) entry which is preliminary data.</text>
</comment>
<keyword evidence="1" id="KW-0812">Transmembrane</keyword>
<reference evidence="2 3" key="1">
    <citation type="submission" date="2012-08" db="EMBL/GenBank/DDBJ databases">
        <title>Comparative Sequence Analysis of H. pylori isolates.</title>
        <authorList>
            <person name="Blanchard T.G."/>
            <person name="Czinn S.J."/>
            <person name="McCracken C.M."/>
            <person name="Abolude K.A."/>
            <person name="Shefchek K.S."/>
            <person name="Maroo A.M."/>
            <person name="Santana-Cruz I.S."/>
            <person name="Tallon L.J."/>
            <person name="Ficke F.W.F."/>
        </authorList>
    </citation>
    <scope>NUCLEOTIDE SEQUENCE [LARGE SCALE GENOMIC DNA]</scope>
    <source>
        <strain evidence="2 3">R036d</strain>
    </source>
</reference>
<feature type="transmembrane region" description="Helical" evidence="1">
    <location>
        <begin position="21"/>
        <end position="48"/>
    </location>
</feature>
<dbReference type="Proteomes" id="UP000006759">
    <property type="component" value="Unassembled WGS sequence"/>
</dbReference>
<protein>
    <submittedName>
        <fullName evidence="2">Uncharacterized protein</fullName>
    </submittedName>
</protein>
<organism evidence="2 3">
    <name type="scientific">Helicobacter pylori R036d</name>
    <dbReference type="NCBI Taxonomy" id="1145113"/>
    <lineage>
        <taxon>Bacteria</taxon>
        <taxon>Pseudomonadati</taxon>
        <taxon>Campylobacterota</taxon>
        <taxon>Epsilonproteobacteria</taxon>
        <taxon>Campylobacterales</taxon>
        <taxon>Helicobacteraceae</taxon>
        <taxon>Helicobacter</taxon>
    </lineage>
</organism>
<evidence type="ECO:0000313" key="2">
    <source>
        <dbReference type="EMBL" id="EKE85189.1"/>
    </source>
</evidence>
<dbReference type="PATRIC" id="fig|1145113.3.peg.1426"/>
<gene>
    <name evidence="2" type="ORF">OUI_1459</name>
</gene>
<dbReference type="EMBL" id="AMOT01000005">
    <property type="protein sequence ID" value="EKE85189.1"/>
    <property type="molecule type" value="Genomic_DNA"/>
</dbReference>
<evidence type="ECO:0000313" key="3">
    <source>
        <dbReference type="Proteomes" id="UP000006759"/>
    </source>
</evidence>
<accession>K2KS89</accession>
<evidence type="ECO:0000256" key="1">
    <source>
        <dbReference type="SAM" id="Phobius"/>
    </source>
</evidence>
<keyword evidence="1" id="KW-1133">Transmembrane helix</keyword>